<sequence length="280" mass="31132">MSAPQFLHAGHEKCGKFMWSFRDDWKNCIPRPHTPLVITTVHKMQFFRDRGDYVTHQDPKKTLPNPGDFAQCPKAVCGLRGFCASSLIYLNTPISMSLKPQADTIHCIQALPRHMLRPRRLGSARWTQGHYRNDLYSPQLRLLLSISTYGITALGSGRVWSAGSADPASTHRAIARRRSADIITADSVATPRLSATCGGAARQPAPINGLNAVIVAWDDGRSDWQMGAHMGRDYWSRAERFIALRRSGEIDGVASILCALSIRVDPSSALRYEIPNEEHN</sequence>
<dbReference type="EMBL" id="JARIHO010000126">
    <property type="protein sequence ID" value="KAJ7301798.1"/>
    <property type="molecule type" value="Genomic_DNA"/>
</dbReference>
<dbReference type="Proteomes" id="UP001218218">
    <property type="component" value="Unassembled WGS sequence"/>
</dbReference>
<evidence type="ECO:0000313" key="1">
    <source>
        <dbReference type="EMBL" id="KAJ7301798.1"/>
    </source>
</evidence>
<comment type="caution">
    <text evidence="1">The sequence shown here is derived from an EMBL/GenBank/DDBJ whole genome shotgun (WGS) entry which is preliminary data.</text>
</comment>
<proteinExistence type="predicted"/>
<protein>
    <submittedName>
        <fullName evidence="1">Uncharacterized protein</fullName>
    </submittedName>
</protein>
<reference evidence="1" key="1">
    <citation type="submission" date="2023-03" db="EMBL/GenBank/DDBJ databases">
        <title>Massive genome expansion in bonnet fungi (Mycena s.s.) driven by repeated elements and novel gene families across ecological guilds.</title>
        <authorList>
            <consortium name="Lawrence Berkeley National Laboratory"/>
            <person name="Harder C.B."/>
            <person name="Miyauchi S."/>
            <person name="Viragh M."/>
            <person name="Kuo A."/>
            <person name="Thoen E."/>
            <person name="Andreopoulos B."/>
            <person name="Lu D."/>
            <person name="Skrede I."/>
            <person name="Drula E."/>
            <person name="Henrissat B."/>
            <person name="Morin E."/>
            <person name="Kohler A."/>
            <person name="Barry K."/>
            <person name="LaButti K."/>
            <person name="Morin E."/>
            <person name="Salamov A."/>
            <person name="Lipzen A."/>
            <person name="Mereny Z."/>
            <person name="Hegedus B."/>
            <person name="Baldrian P."/>
            <person name="Stursova M."/>
            <person name="Weitz H."/>
            <person name="Taylor A."/>
            <person name="Grigoriev I.V."/>
            <person name="Nagy L.G."/>
            <person name="Martin F."/>
            <person name="Kauserud H."/>
        </authorList>
    </citation>
    <scope>NUCLEOTIDE SEQUENCE</scope>
    <source>
        <strain evidence="1">CBHHK002</strain>
    </source>
</reference>
<accession>A0AAD7E8D6</accession>
<name>A0AAD7E8D6_9AGAR</name>
<dbReference type="AlphaFoldDB" id="A0AAD7E8D6"/>
<keyword evidence="2" id="KW-1185">Reference proteome</keyword>
<gene>
    <name evidence="1" type="ORF">DFH08DRAFT_827183</name>
</gene>
<evidence type="ECO:0000313" key="2">
    <source>
        <dbReference type="Proteomes" id="UP001218218"/>
    </source>
</evidence>
<organism evidence="1 2">
    <name type="scientific">Mycena albidolilacea</name>
    <dbReference type="NCBI Taxonomy" id="1033008"/>
    <lineage>
        <taxon>Eukaryota</taxon>
        <taxon>Fungi</taxon>
        <taxon>Dikarya</taxon>
        <taxon>Basidiomycota</taxon>
        <taxon>Agaricomycotina</taxon>
        <taxon>Agaricomycetes</taxon>
        <taxon>Agaricomycetidae</taxon>
        <taxon>Agaricales</taxon>
        <taxon>Marasmiineae</taxon>
        <taxon>Mycenaceae</taxon>
        <taxon>Mycena</taxon>
    </lineage>
</organism>